<accession>A0AAV0K0F2</accession>
<proteinExistence type="predicted"/>
<dbReference type="Proteomes" id="UP001154282">
    <property type="component" value="Unassembled WGS sequence"/>
</dbReference>
<name>A0AAV0K0F2_9ROSI</name>
<dbReference type="AlphaFoldDB" id="A0AAV0K0F2"/>
<keyword evidence="3" id="KW-1185">Reference proteome</keyword>
<feature type="region of interest" description="Disordered" evidence="1">
    <location>
        <begin position="1"/>
        <end position="24"/>
    </location>
</feature>
<evidence type="ECO:0000313" key="2">
    <source>
        <dbReference type="EMBL" id="CAI0415704.1"/>
    </source>
</evidence>
<reference evidence="2" key="1">
    <citation type="submission" date="2022-08" db="EMBL/GenBank/DDBJ databases">
        <authorList>
            <person name="Gutierrez-Valencia J."/>
        </authorList>
    </citation>
    <scope>NUCLEOTIDE SEQUENCE</scope>
</reference>
<gene>
    <name evidence="2" type="ORF">LITE_LOCUS16725</name>
</gene>
<protein>
    <submittedName>
        <fullName evidence="2">Uncharacterized protein</fullName>
    </submittedName>
</protein>
<evidence type="ECO:0000313" key="3">
    <source>
        <dbReference type="Proteomes" id="UP001154282"/>
    </source>
</evidence>
<evidence type="ECO:0000256" key="1">
    <source>
        <dbReference type="SAM" id="MobiDB-lite"/>
    </source>
</evidence>
<comment type="caution">
    <text evidence="2">The sequence shown here is derived from an EMBL/GenBank/DDBJ whole genome shotgun (WGS) entry which is preliminary data.</text>
</comment>
<organism evidence="2 3">
    <name type="scientific">Linum tenue</name>
    <dbReference type="NCBI Taxonomy" id="586396"/>
    <lineage>
        <taxon>Eukaryota</taxon>
        <taxon>Viridiplantae</taxon>
        <taxon>Streptophyta</taxon>
        <taxon>Embryophyta</taxon>
        <taxon>Tracheophyta</taxon>
        <taxon>Spermatophyta</taxon>
        <taxon>Magnoliopsida</taxon>
        <taxon>eudicotyledons</taxon>
        <taxon>Gunneridae</taxon>
        <taxon>Pentapetalae</taxon>
        <taxon>rosids</taxon>
        <taxon>fabids</taxon>
        <taxon>Malpighiales</taxon>
        <taxon>Linaceae</taxon>
        <taxon>Linum</taxon>
    </lineage>
</organism>
<sequence>MWPSPPNPTAEKNKNGSQHQPEEIIHRRRRSSLLPGLQVRRLVVVLDRRHVCLISWCRRQLHMMNSGGQGSVYQTNRTDEHGYFYTWLDGKIIF</sequence>
<dbReference type="EMBL" id="CAMGYJ010000005">
    <property type="protein sequence ID" value="CAI0415704.1"/>
    <property type="molecule type" value="Genomic_DNA"/>
</dbReference>